<protein>
    <submittedName>
        <fullName evidence="2">Metallo-beta-lactamase superfamily protein</fullName>
    </submittedName>
</protein>
<dbReference type="InterPro" id="IPR052159">
    <property type="entry name" value="Competence_DNA_uptake"/>
</dbReference>
<dbReference type="RefSeq" id="WP_087110017.1">
    <property type="nucleotide sequence ID" value="NZ_CBCSCN010000003.1"/>
</dbReference>
<evidence type="ECO:0000259" key="1">
    <source>
        <dbReference type="Pfam" id="PF00753"/>
    </source>
</evidence>
<gene>
    <name evidence="2" type="ORF">EHSB41UT_02317</name>
</gene>
<dbReference type="SUPFAM" id="SSF56281">
    <property type="entry name" value="Metallo-hydrolase/oxidoreductase"/>
    <property type="match status" value="1"/>
</dbReference>
<dbReference type="AlphaFoldDB" id="A0A1X7AMA3"/>
<name>A0A1X7AMA3_9GAMM</name>
<dbReference type="Pfam" id="PF00753">
    <property type="entry name" value="Lactamase_B"/>
    <property type="match status" value="1"/>
</dbReference>
<dbReference type="EMBL" id="FWPT01000005">
    <property type="protein sequence ID" value="SMA47116.1"/>
    <property type="molecule type" value="Genomic_DNA"/>
</dbReference>
<dbReference type="InterPro" id="IPR036866">
    <property type="entry name" value="RibonucZ/Hydroxyglut_hydro"/>
</dbReference>
<dbReference type="PANTHER" id="PTHR30619">
    <property type="entry name" value="DNA INTERNALIZATION/COMPETENCE PROTEIN COMEC/REC2"/>
    <property type="match status" value="1"/>
</dbReference>
<dbReference type="PANTHER" id="PTHR30619:SF1">
    <property type="entry name" value="RECOMBINATION PROTEIN 2"/>
    <property type="match status" value="1"/>
</dbReference>
<dbReference type="InterPro" id="IPR001279">
    <property type="entry name" value="Metallo-B-lactamas"/>
</dbReference>
<reference evidence="2 3" key="1">
    <citation type="submission" date="2017-03" db="EMBL/GenBank/DDBJ databases">
        <authorList>
            <person name="Afonso C.L."/>
            <person name="Miller P.J."/>
            <person name="Scott M.A."/>
            <person name="Spackman E."/>
            <person name="Goraichik I."/>
            <person name="Dimitrov K.M."/>
            <person name="Suarez D.L."/>
            <person name="Swayne D.E."/>
        </authorList>
    </citation>
    <scope>NUCLEOTIDE SEQUENCE [LARGE SCALE GENOMIC DNA]</scope>
    <source>
        <strain evidence="2">SB41UT1</strain>
    </source>
</reference>
<sequence length="333" mass="37456">MLKITNIQAKCGDSFLIEDTDNSKKLLLDCGFKLTFQYKIKQLTSSVDYLILTHSDEDHINGAIPLIEDYPHKFSVGKVFVNVPSSYEIKAESGDISILQAITLENLLKEKELSYQSLVSGETVRISKNISLEIISPSKEDLEYFIGQYKSLKDSSSPDPISKNSNIISIETLAKGKDLYKSKKSDFTNAASIAFILSYKNKKLLFLGDAHPTVITDYLEKIGISRDQKYIFDYIKLSHHGSITSISNKFISMISCSNYILSTNGGKARSLHPSRETLAKLALNVDRNGSDDINFFFNYPIEEIIARNGLLISPEERTKYNIKLIEQSSFCIK</sequence>
<evidence type="ECO:0000313" key="3">
    <source>
        <dbReference type="Proteomes" id="UP000196573"/>
    </source>
</evidence>
<keyword evidence="3" id="KW-1185">Reference proteome</keyword>
<evidence type="ECO:0000313" key="2">
    <source>
        <dbReference type="EMBL" id="SMA47116.1"/>
    </source>
</evidence>
<accession>A0A1X7AMA3</accession>
<dbReference type="Proteomes" id="UP000196573">
    <property type="component" value="Unassembled WGS sequence"/>
</dbReference>
<feature type="domain" description="Metallo-beta-lactamase" evidence="1">
    <location>
        <begin position="13"/>
        <end position="71"/>
    </location>
</feature>
<dbReference type="Gene3D" id="3.60.15.10">
    <property type="entry name" value="Ribonuclease Z/Hydroxyacylglutathione hydrolase-like"/>
    <property type="match status" value="1"/>
</dbReference>
<dbReference type="OrthoDB" id="418728at2"/>
<organism evidence="2 3">
    <name type="scientific">Parendozoicomonas haliclonae</name>
    <dbReference type="NCBI Taxonomy" id="1960125"/>
    <lineage>
        <taxon>Bacteria</taxon>
        <taxon>Pseudomonadati</taxon>
        <taxon>Pseudomonadota</taxon>
        <taxon>Gammaproteobacteria</taxon>
        <taxon>Oceanospirillales</taxon>
        <taxon>Endozoicomonadaceae</taxon>
        <taxon>Parendozoicomonas</taxon>
    </lineage>
</organism>
<proteinExistence type="predicted"/>